<reference evidence="2 3" key="1">
    <citation type="submission" date="2024-01" db="EMBL/GenBank/DDBJ databases">
        <title>New evidence supports the origin of RcGTA from prophage.</title>
        <authorList>
            <person name="Xu Y."/>
            <person name="Liu B."/>
            <person name="Chen F."/>
        </authorList>
    </citation>
    <scope>NUCLEOTIDE SEQUENCE [LARGE SCALE GENOMIC DNA]</scope>
    <source>
        <strain evidence="2 3">CBW1107-2</strain>
    </source>
</reference>
<proteinExistence type="predicted"/>
<sequence>MTFDTQKTVESPTGATLNLYTAAPQTPRAVVQLNHGLSEHAARYARFAAFLKARGVALYAHDHRGHGHTKAPDAPLGHFGTDPAAHKVIADVGAVHDAIARDHPGVPVIVFGHSMGSLIAMNFMLKHSDRAAGAAIWNGNFSAGVLGRLAQLLLAWETFRLGSDVPSRILPKLTFGAWAKEASDGRTPFDWLSRDQAEVDLYIADPLCGWDPSVGMWKAVFDFVFAGADDRNFADIPRNMPFHLIGGSGDPESRFGKTVTHLADRMRRMGFSNLVSTIYPETRHESLNELNRDVIMADFGRWIDDAVGEAAKR</sequence>
<protein>
    <submittedName>
        <fullName evidence="2">Alpha/beta hydrolase</fullName>
    </submittedName>
</protein>
<gene>
    <name evidence="2" type="ORF">V1479_19225</name>
</gene>
<evidence type="ECO:0000259" key="1">
    <source>
        <dbReference type="Pfam" id="PF12146"/>
    </source>
</evidence>
<evidence type="ECO:0000313" key="2">
    <source>
        <dbReference type="EMBL" id="MEX4009450.1"/>
    </source>
</evidence>
<keyword evidence="2" id="KW-0378">Hydrolase</keyword>
<name>A0ABV3WXQ5_9HYPH</name>
<comment type="caution">
    <text evidence="2">The sequence shown here is derived from an EMBL/GenBank/DDBJ whole genome shotgun (WGS) entry which is preliminary data.</text>
</comment>
<dbReference type="Pfam" id="PF12146">
    <property type="entry name" value="Hydrolase_4"/>
    <property type="match status" value="1"/>
</dbReference>
<dbReference type="InterPro" id="IPR022742">
    <property type="entry name" value="Hydrolase_4"/>
</dbReference>
<dbReference type="Gene3D" id="3.40.50.1820">
    <property type="entry name" value="alpha/beta hydrolase"/>
    <property type="match status" value="1"/>
</dbReference>
<organism evidence="2 3">
    <name type="scientific">Neoaquamicrobium sediminum</name>
    <dbReference type="NCBI Taxonomy" id="1849104"/>
    <lineage>
        <taxon>Bacteria</taxon>
        <taxon>Pseudomonadati</taxon>
        <taxon>Pseudomonadota</taxon>
        <taxon>Alphaproteobacteria</taxon>
        <taxon>Hyphomicrobiales</taxon>
        <taxon>Phyllobacteriaceae</taxon>
        <taxon>Neoaquamicrobium</taxon>
    </lineage>
</organism>
<dbReference type="InterPro" id="IPR029058">
    <property type="entry name" value="AB_hydrolase_fold"/>
</dbReference>
<dbReference type="PANTHER" id="PTHR11614">
    <property type="entry name" value="PHOSPHOLIPASE-RELATED"/>
    <property type="match status" value="1"/>
</dbReference>
<keyword evidence="3" id="KW-1185">Reference proteome</keyword>
<dbReference type="Proteomes" id="UP001559025">
    <property type="component" value="Unassembled WGS sequence"/>
</dbReference>
<dbReference type="RefSeq" id="WP_368804368.1">
    <property type="nucleotide sequence ID" value="NZ_JAZHFV010000006.1"/>
</dbReference>
<evidence type="ECO:0000313" key="3">
    <source>
        <dbReference type="Proteomes" id="UP001559025"/>
    </source>
</evidence>
<accession>A0ABV3WXQ5</accession>
<feature type="domain" description="Serine aminopeptidase S33" evidence="1">
    <location>
        <begin position="26"/>
        <end position="290"/>
    </location>
</feature>
<dbReference type="InterPro" id="IPR051044">
    <property type="entry name" value="MAG_DAG_Lipase"/>
</dbReference>
<dbReference type="SUPFAM" id="SSF53474">
    <property type="entry name" value="alpha/beta-Hydrolases"/>
    <property type="match status" value="1"/>
</dbReference>
<dbReference type="GO" id="GO:0016787">
    <property type="term" value="F:hydrolase activity"/>
    <property type="evidence" value="ECO:0007669"/>
    <property type="project" value="UniProtKB-KW"/>
</dbReference>
<dbReference type="EMBL" id="JAZHFV010000006">
    <property type="protein sequence ID" value="MEX4009450.1"/>
    <property type="molecule type" value="Genomic_DNA"/>
</dbReference>